<protein>
    <recommendedName>
        <fullName evidence="3">Ribbon-helix-helix protein CopG domain-containing protein</fullName>
    </recommendedName>
</protein>
<organism evidence="1 2">
    <name type="scientific">bacterium (Candidatus Ratteibacteria) CG01_land_8_20_14_3_00_40_19</name>
    <dbReference type="NCBI Taxonomy" id="2014290"/>
    <lineage>
        <taxon>Bacteria</taxon>
        <taxon>Candidatus Ratteibacteria</taxon>
    </lineage>
</organism>
<evidence type="ECO:0000313" key="1">
    <source>
        <dbReference type="EMBL" id="PIV63324.1"/>
    </source>
</evidence>
<dbReference type="AlphaFoldDB" id="A0A2M7E6I1"/>
<evidence type="ECO:0000313" key="2">
    <source>
        <dbReference type="Proteomes" id="UP000228886"/>
    </source>
</evidence>
<comment type="caution">
    <text evidence="1">The sequence shown here is derived from an EMBL/GenBank/DDBJ whole genome shotgun (WGS) entry which is preliminary data.</text>
</comment>
<evidence type="ECO:0008006" key="3">
    <source>
        <dbReference type="Google" id="ProtNLM"/>
    </source>
</evidence>
<reference evidence="2" key="1">
    <citation type="submission" date="2017-09" db="EMBL/GenBank/DDBJ databases">
        <title>Depth-based differentiation of microbial function through sediment-hosted aquifers and enrichment of novel symbionts in the deep terrestrial subsurface.</title>
        <authorList>
            <person name="Probst A.J."/>
            <person name="Ladd B."/>
            <person name="Jarett J.K."/>
            <person name="Geller-Mcgrath D.E."/>
            <person name="Sieber C.M.K."/>
            <person name="Emerson J.B."/>
            <person name="Anantharaman K."/>
            <person name="Thomas B.C."/>
            <person name="Malmstrom R."/>
            <person name="Stieglmeier M."/>
            <person name="Klingl A."/>
            <person name="Woyke T."/>
            <person name="Ryan C.M."/>
            <person name="Banfield J.F."/>
        </authorList>
    </citation>
    <scope>NUCLEOTIDE SEQUENCE [LARGE SCALE GENOMIC DNA]</scope>
</reference>
<accession>A0A2M7E6I1</accession>
<dbReference type="Proteomes" id="UP000228886">
    <property type="component" value="Unassembled WGS sequence"/>
</dbReference>
<dbReference type="EMBL" id="PETL01000385">
    <property type="protein sequence ID" value="PIV63324.1"/>
    <property type="molecule type" value="Genomic_DNA"/>
</dbReference>
<name>A0A2M7E6I1_9BACT</name>
<proteinExistence type="predicted"/>
<gene>
    <name evidence="1" type="ORF">COS11_08040</name>
</gene>
<sequence length="78" mass="9169">MGKGDLTKLKEGLKKTEKYRTIISAGRGVKEELKAHAHFYISTALLDKMREFQVKHRERFPRISHVIEEALKEFLEKQ</sequence>